<name>A0ACC0P6I8_RHOML</name>
<accession>A0ACC0P6I8</accession>
<proteinExistence type="predicted"/>
<comment type="caution">
    <text evidence="1">The sequence shown here is derived from an EMBL/GenBank/DDBJ whole genome shotgun (WGS) entry which is preliminary data.</text>
</comment>
<dbReference type="EMBL" id="CM046391">
    <property type="protein sequence ID" value="KAI8560819.1"/>
    <property type="molecule type" value="Genomic_DNA"/>
</dbReference>
<sequence length="315" mass="35124">MYRAAMKDKVDDLDRYSADQFALQVTPNGNTLLHVAAEFNSSDCVPAILRKCPSLLHRANTDGDTPIHVAVARVNFAVVERVNFAVAYSLLNFAKSEEGGGPEAAREMLRARNHDGDTPLHLAASLKVYVFIDKLIQWKKDLIKEPDADGRTPLHYAAQNGDVEAVKKLLDKDESVAYVTANDEEGNTALHMATAKGDIEVIKELLSKCPDSWEMVNRKGRNILHISADSERDEATKYISEQPWKYGLVNRKDHEGNTPMHVLAQKGKQKSFSLFYGAADEKALNKEGLTPYRILLPKVRISRHSVVKILLLSSF</sequence>
<dbReference type="Proteomes" id="UP001062846">
    <property type="component" value="Chromosome 4"/>
</dbReference>
<reference evidence="1" key="1">
    <citation type="submission" date="2022-02" db="EMBL/GenBank/DDBJ databases">
        <title>Plant Genome Project.</title>
        <authorList>
            <person name="Zhang R.-G."/>
        </authorList>
    </citation>
    <scope>NUCLEOTIDE SEQUENCE</scope>
    <source>
        <strain evidence="1">AT1</strain>
    </source>
</reference>
<gene>
    <name evidence="1" type="ORF">RHMOL_Rhmol04G0285700</name>
</gene>
<keyword evidence="2" id="KW-1185">Reference proteome</keyword>
<evidence type="ECO:0000313" key="1">
    <source>
        <dbReference type="EMBL" id="KAI8560819.1"/>
    </source>
</evidence>
<evidence type="ECO:0000313" key="2">
    <source>
        <dbReference type="Proteomes" id="UP001062846"/>
    </source>
</evidence>
<organism evidence="1 2">
    <name type="scientific">Rhododendron molle</name>
    <name type="common">Chinese azalea</name>
    <name type="synonym">Azalea mollis</name>
    <dbReference type="NCBI Taxonomy" id="49168"/>
    <lineage>
        <taxon>Eukaryota</taxon>
        <taxon>Viridiplantae</taxon>
        <taxon>Streptophyta</taxon>
        <taxon>Embryophyta</taxon>
        <taxon>Tracheophyta</taxon>
        <taxon>Spermatophyta</taxon>
        <taxon>Magnoliopsida</taxon>
        <taxon>eudicotyledons</taxon>
        <taxon>Gunneridae</taxon>
        <taxon>Pentapetalae</taxon>
        <taxon>asterids</taxon>
        <taxon>Ericales</taxon>
        <taxon>Ericaceae</taxon>
        <taxon>Ericoideae</taxon>
        <taxon>Rhodoreae</taxon>
        <taxon>Rhododendron</taxon>
    </lineage>
</organism>
<protein>
    <submittedName>
        <fullName evidence="1">Uncharacterized protein</fullName>
    </submittedName>
</protein>